<evidence type="ECO:0000256" key="1">
    <source>
        <dbReference type="SAM" id="Phobius"/>
    </source>
</evidence>
<feature type="transmembrane region" description="Helical" evidence="1">
    <location>
        <begin position="24"/>
        <end position="47"/>
    </location>
</feature>
<dbReference type="Proteomes" id="UP000030645">
    <property type="component" value="Unassembled WGS sequence"/>
</dbReference>
<keyword evidence="1" id="KW-1133">Transmembrane helix</keyword>
<name>W9QR21_9ROSA</name>
<proteinExistence type="predicted"/>
<protein>
    <submittedName>
        <fullName evidence="2">Uncharacterized protein</fullName>
    </submittedName>
</protein>
<dbReference type="EMBL" id="KE343596">
    <property type="protein sequence ID" value="EXB36824.1"/>
    <property type="molecule type" value="Genomic_DNA"/>
</dbReference>
<evidence type="ECO:0000313" key="3">
    <source>
        <dbReference type="Proteomes" id="UP000030645"/>
    </source>
</evidence>
<organism evidence="2 3">
    <name type="scientific">Morus notabilis</name>
    <dbReference type="NCBI Taxonomy" id="981085"/>
    <lineage>
        <taxon>Eukaryota</taxon>
        <taxon>Viridiplantae</taxon>
        <taxon>Streptophyta</taxon>
        <taxon>Embryophyta</taxon>
        <taxon>Tracheophyta</taxon>
        <taxon>Spermatophyta</taxon>
        <taxon>Magnoliopsida</taxon>
        <taxon>eudicotyledons</taxon>
        <taxon>Gunneridae</taxon>
        <taxon>Pentapetalae</taxon>
        <taxon>rosids</taxon>
        <taxon>fabids</taxon>
        <taxon>Rosales</taxon>
        <taxon>Moraceae</taxon>
        <taxon>Moreae</taxon>
        <taxon>Morus</taxon>
    </lineage>
</organism>
<reference evidence="3" key="1">
    <citation type="submission" date="2013-01" db="EMBL/GenBank/DDBJ databases">
        <title>Draft Genome Sequence of a Mulberry Tree, Morus notabilis C.K. Schneid.</title>
        <authorList>
            <person name="He N."/>
            <person name="Zhao S."/>
        </authorList>
    </citation>
    <scope>NUCLEOTIDE SEQUENCE</scope>
</reference>
<keyword evidence="1" id="KW-0812">Transmembrane</keyword>
<keyword evidence="3" id="KW-1185">Reference proteome</keyword>
<accession>W9QR21</accession>
<sequence>MPSSKDETEAVDPQGTVTEGSSCFALIIHVLLCHYIFNALLITISCAKKEIMPSKDFVSSKSFMRRKDARNKKFMRRRNKRSKNFVRCLSGKGSG</sequence>
<evidence type="ECO:0000313" key="2">
    <source>
        <dbReference type="EMBL" id="EXB36824.1"/>
    </source>
</evidence>
<gene>
    <name evidence="2" type="ORF">L484_007886</name>
</gene>
<keyword evidence="1" id="KW-0472">Membrane</keyword>
<dbReference type="AlphaFoldDB" id="W9QR21"/>